<dbReference type="Proteomes" id="UP001305414">
    <property type="component" value="Unassembled WGS sequence"/>
</dbReference>
<reference evidence="1 2" key="1">
    <citation type="submission" date="2023-10" db="EMBL/GenBank/DDBJ databases">
        <title>Draft genome sequence of Xylaria bambusicola isolate GMP-LS, the root and basal stem rot pathogen of sugarcane in Indonesia.</title>
        <authorList>
            <person name="Selvaraj P."/>
            <person name="Muralishankar V."/>
            <person name="Muruganantham S."/>
            <person name="Sp S."/>
            <person name="Haryani S."/>
            <person name="Lau K.J.X."/>
            <person name="Naqvi N.I."/>
        </authorList>
    </citation>
    <scope>NUCLEOTIDE SEQUENCE [LARGE SCALE GENOMIC DNA]</scope>
    <source>
        <strain evidence="1">GMP-LS</strain>
    </source>
</reference>
<organism evidence="1 2">
    <name type="scientific">Xylaria bambusicola</name>
    <dbReference type="NCBI Taxonomy" id="326684"/>
    <lineage>
        <taxon>Eukaryota</taxon>
        <taxon>Fungi</taxon>
        <taxon>Dikarya</taxon>
        <taxon>Ascomycota</taxon>
        <taxon>Pezizomycotina</taxon>
        <taxon>Sordariomycetes</taxon>
        <taxon>Xylariomycetidae</taxon>
        <taxon>Xylariales</taxon>
        <taxon>Xylariaceae</taxon>
        <taxon>Xylaria</taxon>
    </lineage>
</organism>
<comment type="caution">
    <text evidence="1">The sequence shown here is derived from an EMBL/GenBank/DDBJ whole genome shotgun (WGS) entry which is preliminary data.</text>
</comment>
<dbReference type="AlphaFoldDB" id="A0AAN7U3J2"/>
<sequence length="75" mass="8448">MCENGRGTEEECKDRKEASWDESLYLAFQVDSTKGLSPCIFENLAGFSSQESNVIFAFFKQLLIIINDKLSGFSI</sequence>
<proteinExistence type="predicted"/>
<name>A0AAN7U3J2_9PEZI</name>
<keyword evidence="2" id="KW-1185">Reference proteome</keyword>
<accession>A0AAN7U3J2</accession>
<protein>
    <submittedName>
        <fullName evidence="1">Uncharacterized protein</fullName>
    </submittedName>
</protein>
<gene>
    <name evidence="1" type="ORF">RRF57_000266</name>
</gene>
<evidence type="ECO:0000313" key="2">
    <source>
        <dbReference type="Proteomes" id="UP001305414"/>
    </source>
</evidence>
<evidence type="ECO:0000313" key="1">
    <source>
        <dbReference type="EMBL" id="KAK5624550.1"/>
    </source>
</evidence>
<dbReference type="EMBL" id="JAWHQM010000001">
    <property type="protein sequence ID" value="KAK5624550.1"/>
    <property type="molecule type" value="Genomic_DNA"/>
</dbReference>